<dbReference type="STRING" id="1666911.HLUCCA11_17350"/>
<dbReference type="InterPro" id="IPR047817">
    <property type="entry name" value="ABC2_TM_bact-type"/>
</dbReference>
<dbReference type="PANTHER" id="PTHR43229">
    <property type="entry name" value="NODULATION PROTEIN J"/>
    <property type="match status" value="1"/>
</dbReference>
<keyword evidence="3 5" id="KW-1133">Transmembrane helix</keyword>
<accession>A0A0P8BJB1</accession>
<keyword evidence="4 5" id="KW-0472">Membrane</keyword>
<proteinExistence type="inferred from homology"/>
<feature type="transmembrane region" description="Helical" evidence="5">
    <location>
        <begin position="232"/>
        <end position="250"/>
    </location>
</feature>
<organism evidence="7 8">
    <name type="scientific">Phormidesmis priestleyi Ana</name>
    <dbReference type="NCBI Taxonomy" id="1666911"/>
    <lineage>
        <taxon>Bacteria</taxon>
        <taxon>Bacillati</taxon>
        <taxon>Cyanobacteriota</taxon>
        <taxon>Cyanophyceae</taxon>
        <taxon>Leptolyngbyales</taxon>
        <taxon>Leptolyngbyaceae</taxon>
        <taxon>Phormidesmis</taxon>
    </lineage>
</organism>
<feature type="transmembrane region" description="Helical" evidence="5">
    <location>
        <begin position="63"/>
        <end position="82"/>
    </location>
</feature>
<dbReference type="PIRSF" id="PIRSF006648">
    <property type="entry name" value="DrrB"/>
    <property type="match status" value="1"/>
</dbReference>
<dbReference type="PRINTS" id="PR00164">
    <property type="entry name" value="ABC2TRNSPORT"/>
</dbReference>
<comment type="caution">
    <text evidence="7">The sequence shown here is derived from an EMBL/GenBank/DDBJ whole genome shotgun (WGS) entry which is preliminary data.</text>
</comment>
<evidence type="ECO:0000313" key="8">
    <source>
        <dbReference type="Proteomes" id="UP000050465"/>
    </source>
</evidence>
<feature type="transmembrane region" description="Helical" evidence="5">
    <location>
        <begin position="26"/>
        <end position="43"/>
    </location>
</feature>
<keyword evidence="5" id="KW-1003">Cell membrane</keyword>
<dbReference type="InterPro" id="IPR013525">
    <property type="entry name" value="ABC2_TM"/>
</dbReference>
<feature type="transmembrane region" description="Helical" evidence="5">
    <location>
        <begin position="138"/>
        <end position="160"/>
    </location>
</feature>
<dbReference type="InterPro" id="IPR000412">
    <property type="entry name" value="ABC_2_transport"/>
</dbReference>
<dbReference type="EMBL" id="LJZR01000027">
    <property type="protein sequence ID" value="KPQ33777.1"/>
    <property type="molecule type" value="Genomic_DNA"/>
</dbReference>
<dbReference type="AlphaFoldDB" id="A0A0P8BJB1"/>
<feature type="transmembrane region" description="Helical" evidence="5">
    <location>
        <begin position="103"/>
        <end position="126"/>
    </location>
</feature>
<dbReference type="GO" id="GO:0140359">
    <property type="term" value="F:ABC-type transporter activity"/>
    <property type="evidence" value="ECO:0007669"/>
    <property type="project" value="InterPro"/>
</dbReference>
<evidence type="ECO:0000256" key="2">
    <source>
        <dbReference type="ARBA" id="ARBA00022692"/>
    </source>
</evidence>
<dbReference type="GO" id="GO:0043190">
    <property type="term" value="C:ATP-binding cassette (ABC) transporter complex"/>
    <property type="evidence" value="ECO:0007669"/>
    <property type="project" value="InterPro"/>
</dbReference>
<sequence>MKKYWRESWAVAQRILTELFRRRRSLISWMMFPALILALNGLITAERVDTTVRQAFEVAAPPTLVGAALFFSCLGGGVATVVSEREQQTLKRLFLSPLSGVSYFLGIFLAHSVIGLGQTLVIFAIATFAGATFPNASWLLAILIILLSILAYVGLGFMLGTQFARRTEDVSALIAAFGVPLMVLGGAFLPISLFPDSLLEIAKFNPIYHMTEALSNALLSTDQSFQENGHHFWFLLVFAVLMVGVGWISYRRMLAQERQL</sequence>
<name>A0A0P8BJB1_9CYAN</name>
<evidence type="ECO:0000256" key="3">
    <source>
        <dbReference type="ARBA" id="ARBA00022989"/>
    </source>
</evidence>
<evidence type="ECO:0000256" key="1">
    <source>
        <dbReference type="ARBA" id="ARBA00004141"/>
    </source>
</evidence>
<feature type="domain" description="ABC transmembrane type-2" evidence="6">
    <location>
        <begin position="24"/>
        <end position="253"/>
    </location>
</feature>
<evidence type="ECO:0000259" key="6">
    <source>
        <dbReference type="PROSITE" id="PS51012"/>
    </source>
</evidence>
<comment type="similarity">
    <text evidence="5">Belongs to the ABC-2 integral membrane protein family.</text>
</comment>
<evidence type="ECO:0000313" key="7">
    <source>
        <dbReference type="EMBL" id="KPQ33777.1"/>
    </source>
</evidence>
<evidence type="ECO:0000256" key="4">
    <source>
        <dbReference type="ARBA" id="ARBA00023136"/>
    </source>
</evidence>
<feature type="transmembrane region" description="Helical" evidence="5">
    <location>
        <begin position="172"/>
        <end position="194"/>
    </location>
</feature>
<evidence type="ECO:0000256" key="5">
    <source>
        <dbReference type="RuleBase" id="RU361157"/>
    </source>
</evidence>
<dbReference type="PROSITE" id="PS51012">
    <property type="entry name" value="ABC_TM2"/>
    <property type="match status" value="1"/>
</dbReference>
<dbReference type="InterPro" id="IPR051784">
    <property type="entry name" value="Nod_factor_ABC_transporter"/>
</dbReference>
<keyword evidence="2 5" id="KW-0812">Transmembrane</keyword>
<dbReference type="PANTHER" id="PTHR43229:SF2">
    <property type="entry name" value="NODULATION PROTEIN J"/>
    <property type="match status" value="1"/>
</dbReference>
<reference evidence="7 8" key="1">
    <citation type="submission" date="2015-09" db="EMBL/GenBank/DDBJ databases">
        <title>Identification and resolution of microdiversity through metagenomic sequencing of parallel consortia.</title>
        <authorList>
            <person name="Nelson W.C."/>
            <person name="Romine M.F."/>
            <person name="Lindemann S.R."/>
        </authorList>
    </citation>
    <scope>NUCLEOTIDE SEQUENCE [LARGE SCALE GENOMIC DNA]</scope>
    <source>
        <strain evidence="7">Ana</strain>
    </source>
</reference>
<protein>
    <recommendedName>
        <fullName evidence="5">Transport permease protein</fullName>
    </recommendedName>
</protein>
<gene>
    <name evidence="7" type="ORF">HLUCCA11_17350</name>
</gene>
<dbReference type="Proteomes" id="UP000050465">
    <property type="component" value="Unassembled WGS sequence"/>
</dbReference>
<comment type="subcellular location">
    <subcellularLocation>
        <location evidence="5">Cell membrane</location>
        <topology evidence="5">Multi-pass membrane protein</topology>
    </subcellularLocation>
    <subcellularLocation>
        <location evidence="1">Membrane</location>
        <topology evidence="1">Multi-pass membrane protein</topology>
    </subcellularLocation>
</comment>
<keyword evidence="5" id="KW-0813">Transport</keyword>
<dbReference type="Pfam" id="PF12698">
    <property type="entry name" value="ABC2_membrane_3"/>
    <property type="match status" value="1"/>
</dbReference>
<dbReference type="PATRIC" id="fig|1666911.3.peg.1251"/>